<dbReference type="SUPFAM" id="SSF48019">
    <property type="entry name" value="post-AAA+ oligomerization domain-like"/>
    <property type="match status" value="1"/>
</dbReference>
<dbReference type="InterPro" id="IPR012763">
    <property type="entry name" value="DNA_pol_III_sug/sutau_N"/>
</dbReference>
<dbReference type="PRINTS" id="PR00300">
    <property type="entry name" value="CLPPROTEASEA"/>
</dbReference>
<evidence type="ECO:0000256" key="9">
    <source>
        <dbReference type="ARBA" id="ARBA00022840"/>
    </source>
</evidence>
<evidence type="ECO:0000256" key="3">
    <source>
        <dbReference type="ARBA" id="ARBA00022679"/>
    </source>
</evidence>
<keyword evidence="5" id="KW-0235">DNA replication</keyword>
<dbReference type="Proteomes" id="UP001529343">
    <property type="component" value="Unassembled WGS sequence"/>
</dbReference>
<dbReference type="SMART" id="SM00382">
    <property type="entry name" value="AAA"/>
    <property type="match status" value="1"/>
</dbReference>
<protein>
    <recommendedName>
        <fullName evidence="2">DNA-directed DNA polymerase</fullName>
        <ecNumber evidence="2">2.7.7.7</ecNumber>
    </recommendedName>
</protein>
<name>A0ABT7UWM5_9LACO</name>
<proteinExistence type="inferred from homology"/>
<dbReference type="NCBIfam" id="NF004046">
    <property type="entry name" value="PRK05563.1"/>
    <property type="match status" value="1"/>
</dbReference>
<keyword evidence="10" id="KW-0239">DNA-directed DNA polymerase</keyword>
<comment type="caution">
    <text evidence="15">The sequence shown here is derived from an EMBL/GenBank/DDBJ whole genome shotgun (WGS) entry which is preliminary data.</text>
</comment>
<accession>A0ABT7UWM5</accession>
<sequence>MSYQALYRVWRPQRFDELVGQQIVTQTLKNAIITNQISHAYLFAGPRGTGKTSAAKIFAKAVNCHHSKDGEPCNQCEICQAITKGQLNDVIEIDAASNNGVEEIRDIRDKAKYAPTQADYKVYIIDEVHMLSTGAFNALLKTLEEPPANVIFILATTEPHKIPLTIISRVQRFDFHRISAQDAFDRMKYILDQKNVDYEEKALWVIANAAEGGMRDALSILDQVLSFSDNEVKLDDALLVTGSVTKQLLKKYFLELAHHESAQALDTMKDILAEGKDGQRFIEDLISFIRDVLLYQESPDLISVAATGLKDEDFKELSAAVSAASLYQMIDELNDIQEEMRFTTHPDVYLEVLTVKLCQIKDGGTAAAPQPAPAQAAQPNLAANTTIKQLQQEIQQLQQTVQQLRANGAGPAKKPAQPRVKQRKVQVNLGQIYPVLGAATRKDLVNLQNLWGDMLNHLTVPQRSLLHVSKPVAASATGVIVAFNYAFLFQEATTDDNLITAMESALQQLMGSEYKVVFVPQDKWPQIRKNYIKEHGLGHRKHAASSSPASTQPQPHQTAAPAPQDKAATAPTSPALAEPPLPEEPPVEDDEGNVVSPADQSTDSQDPVTAAKQLFGDDIVKIEDN</sequence>
<keyword evidence="6" id="KW-0479">Metal-binding</keyword>
<evidence type="ECO:0000256" key="12">
    <source>
        <dbReference type="SAM" id="Coils"/>
    </source>
</evidence>
<dbReference type="Gene3D" id="3.40.50.300">
    <property type="entry name" value="P-loop containing nucleotide triphosphate hydrolases"/>
    <property type="match status" value="1"/>
</dbReference>
<gene>
    <name evidence="15" type="primary">dnaX</name>
    <name evidence="15" type="ORF">QUW44_02650</name>
</gene>
<dbReference type="Gene3D" id="1.10.8.60">
    <property type="match status" value="1"/>
</dbReference>
<keyword evidence="8" id="KW-0862">Zinc</keyword>
<dbReference type="PANTHER" id="PTHR11669:SF0">
    <property type="entry name" value="PROTEIN STICHEL-LIKE 2"/>
    <property type="match status" value="1"/>
</dbReference>
<evidence type="ECO:0000256" key="5">
    <source>
        <dbReference type="ARBA" id="ARBA00022705"/>
    </source>
</evidence>
<dbReference type="NCBIfam" id="TIGR02397">
    <property type="entry name" value="dnaX_nterm"/>
    <property type="match status" value="1"/>
</dbReference>
<dbReference type="CDD" id="cd18137">
    <property type="entry name" value="HLD_clamp_pol_III_gamma_tau"/>
    <property type="match status" value="1"/>
</dbReference>
<dbReference type="InterPro" id="IPR003593">
    <property type="entry name" value="AAA+_ATPase"/>
</dbReference>
<comment type="similarity">
    <text evidence="1">Belongs to the DnaX/STICHEL family.</text>
</comment>
<dbReference type="Pfam" id="PF22608">
    <property type="entry name" value="DNAX_ATPase_lid"/>
    <property type="match status" value="1"/>
</dbReference>
<dbReference type="EC" id="2.7.7.7" evidence="2"/>
<reference evidence="16" key="1">
    <citation type="submission" date="2023-06" db="EMBL/GenBank/DDBJ databases">
        <title>Identification and characterization of horizontal gene transfer across gut microbiota members of farm animals based on homology search.</title>
        <authorList>
            <person name="Zeman M."/>
            <person name="Kubasova T."/>
            <person name="Jahodarova E."/>
            <person name="Nykrynova M."/>
            <person name="Rychlik I."/>
        </authorList>
    </citation>
    <scope>NUCLEOTIDE SEQUENCE [LARGE SCALE GENOMIC DNA]</scope>
    <source>
        <strain evidence="16">161_Gplus</strain>
    </source>
</reference>
<dbReference type="PANTHER" id="PTHR11669">
    <property type="entry name" value="REPLICATION FACTOR C / DNA POLYMERASE III GAMMA-TAU SUBUNIT"/>
    <property type="match status" value="1"/>
</dbReference>
<dbReference type="EMBL" id="JAUDDW010000005">
    <property type="protein sequence ID" value="MDM8266074.1"/>
    <property type="molecule type" value="Genomic_DNA"/>
</dbReference>
<evidence type="ECO:0000256" key="2">
    <source>
        <dbReference type="ARBA" id="ARBA00012417"/>
    </source>
</evidence>
<keyword evidence="3 15" id="KW-0808">Transferase</keyword>
<evidence type="ECO:0000256" key="6">
    <source>
        <dbReference type="ARBA" id="ARBA00022723"/>
    </source>
</evidence>
<keyword evidence="16" id="KW-1185">Reference proteome</keyword>
<evidence type="ECO:0000313" key="16">
    <source>
        <dbReference type="Proteomes" id="UP001529343"/>
    </source>
</evidence>
<feature type="compositionally biased region" description="Polar residues" evidence="13">
    <location>
        <begin position="598"/>
        <end position="607"/>
    </location>
</feature>
<feature type="domain" description="AAA+ ATPase" evidence="14">
    <location>
        <begin position="37"/>
        <end position="183"/>
    </location>
</feature>
<feature type="region of interest" description="Disordered" evidence="13">
    <location>
        <begin position="537"/>
        <end position="625"/>
    </location>
</feature>
<dbReference type="Pfam" id="PF13177">
    <property type="entry name" value="DNA_pol3_delta2"/>
    <property type="match status" value="1"/>
</dbReference>
<dbReference type="Gene3D" id="1.20.272.10">
    <property type="match status" value="1"/>
</dbReference>
<keyword evidence="7" id="KW-0547">Nucleotide-binding</keyword>
<dbReference type="RefSeq" id="WP_289585817.1">
    <property type="nucleotide sequence ID" value="NZ_JAUDDW010000005.1"/>
</dbReference>
<keyword evidence="9" id="KW-0067">ATP-binding</keyword>
<keyword evidence="4 15" id="KW-0548">Nucleotidyltransferase</keyword>
<dbReference type="InterPro" id="IPR027417">
    <property type="entry name" value="P-loop_NTPase"/>
</dbReference>
<reference evidence="15 16" key="2">
    <citation type="submission" date="2023-06" db="EMBL/GenBank/DDBJ databases">
        <authorList>
            <person name="Zeman M."/>
            <person name="Kubasova T."/>
            <person name="Jahodarova E."/>
            <person name="Nykrynova M."/>
            <person name="Rychlik I."/>
        </authorList>
    </citation>
    <scope>NUCLEOTIDE SEQUENCE [LARGE SCALE GENOMIC DNA]</scope>
    <source>
        <strain evidence="15 16">161_Gplus</strain>
    </source>
</reference>
<evidence type="ECO:0000256" key="4">
    <source>
        <dbReference type="ARBA" id="ARBA00022695"/>
    </source>
</evidence>
<dbReference type="Pfam" id="PF12169">
    <property type="entry name" value="DNA_pol3_gamma3"/>
    <property type="match status" value="1"/>
</dbReference>
<evidence type="ECO:0000256" key="11">
    <source>
        <dbReference type="ARBA" id="ARBA00049244"/>
    </source>
</evidence>
<feature type="coiled-coil region" evidence="12">
    <location>
        <begin position="380"/>
        <end position="407"/>
    </location>
</feature>
<keyword evidence="12" id="KW-0175">Coiled coil</keyword>
<organism evidence="15 16">
    <name type="scientific">Limosilactobacillus pontis</name>
    <dbReference type="NCBI Taxonomy" id="35787"/>
    <lineage>
        <taxon>Bacteria</taxon>
        <taxon>Bacillati</taxon>
        <taxon>Bacillota</taxon>
        <taxon>Bacilli</taxon>
        <taxon>Lactobacillales</taxon>
        <taxon>Lactobacillaceae</taxon>
        <taxon>Limosilactobacillus</taxon>
    </lineage>
</organism>
<comment type="catalytic activity">
    <reaction evidence="11">
        <text>DNA(n) + a 2'-deoxyribonucleoside 5'-triphosphate = DNA(n+1) + diphosphate</text>
        <dbReference type="Rhea" id="RHEA:22508"/>
        <dbReference type="Rhea" id="RHEA-COMP:17339"/>
        <dbReference type="Rhea" id="RHEA-COMP:17340"/>
        <dbReference type="ChEBI" id="CHEBI:33019"/>
        <dbReference type="ChEBI" id="CHEBI:61560"/>
        <dbReference type="ChEBI" id="CHEBI:173112"/>
        <dbReference type="EC" id="2.7.7.7"/>
    </reaction>
</comment>
<dbReference type="GO" id="GO:0003887">
    <property type="term" value="F:DNA-directed DNA polymerase activity"/>
    <property type="evidence" value="ECO:0007669"/>
    <property type="project" value="UniProtKB-EC"/>
</dbReference>
<evidence type="ECO:0000256" key="1">
    <source>
        <dbReference type="ARBA" id="ARBA00006360"/>
    </source>
</evidence>
<evidence type="ECO:0000256" key="13">
    <source>
        <dbReference type="SAM" id="MobiDB-lite"/>
    </source>
</evidence>
<dbReference type="InterPro" id="IPR050238">
    <property type="entry name" value="DNA_Rep/Repair_Clamp_Loader"/>
</dbReference>
<evidence type="ECO:0000313" key="15">
    <source>
        <dbReference type="EMBL" id="MDM8266074.1"/>
    </source>
</evidence>
<evidence type="ECO:0000256" key="7">
    <source>
        <dbReference type="ARBA" id="ARBA00022741"/>
    </source>
</evidence>
<evidence type="ECO:0000259" key="14">
    <source>
        <dbReference type="SMART" id="SM00382"/>
    </source>
</evidence>
<dbReference type="InterPro" id="IPR045085">
    <property type="entry name" value="HLD_clamp_pol_III_gamma_tau"/>
</dbReference>
<dbReference type="InterPro" id="IPR022754">
    <property type="entry name" value="DNA_pol_III_gamma-3"/>
</dbReference>
<dbReference type="InterPro" id="IPR008921">
    <property type="entry name" value="DNA_pol3_clamp-load_cplx_C"/>
</dbReference>
<dbReference type="CDD" id="cd00009">
    <property type="entry name" value="AAA"/>
    <property type="match status" value="1"/>
</dbReference>
<feature type="compositionally biased region" description="Low complexity" evidence="13">
    <location>
        <begin position="544"/>
        <end position="576"/>
    </location>
</feature>
<evidence type="ECO:0000256" key="10">
    <source>
        <dbReference type="ARBA" id="ARBA00022932"/>
    </source>
</evidence>
<evidence type="ECO:0000256" key="8">
    <source>
        <dbReference type="ARBA" id="ARBA00022833"/>
    </source>
</evidence>
<dbReference type="InterPro" id="IPR001270">
    <property type="entry name" value="ClpA/B"/>
</dbReference>
<dbReference type="SUPFAM" id="SSF52540">
    <property type="entry name" value="P-loop containing nucleoside triphosphate hydrolases"/>
    <property type="match status" value="1"/>
</dbReference>